<feature type="compositionally biased region" description="Low complexity" evidence="15">
    <location>
        <begin position="1570"/>
        <end position="1582"/>
    </location>
</feature>
<feature type="compositionally biased region" description="Polar residues" evidence="15">
    <location>
        <begin position="1032"/>
        <end position="1043"/>
    </location>
</feature>
<feature type="compositionally biased region" description="Low complexity" evidence="15">
    <location>
        <begin position="1144"/>
        <end position="1158"/>
    </location>
</feature>
<dbReference type="GO" id="GO:0003743">
    <property type="term" value="F:translation initiation factor activity"/>
    <property type="evidence" value="ECO:0007669"/>
    <property type="project" value="UniProtKB-KW"/>
</dbReference>
<feature type="domain" description="W2" evidence="16">
    <location>
        <begin position="2410"/>
        <end position="2593"/>
    </location>
</feature>
<evidence type="ECO:0000313" key="18">
    <source>
        <dbReference type="EMBL" id="KAL3683609.1"/>
    </source>
</evidence>
<feature type="compositionally biased region" description="Low complexity" evidence="15">
    <location>
        <begin position="933"/>
        <end position="948"/>
    </location>
</feature>
<feature type="compositionally biased region" description="Polar residues" evidence="15">
    <location>
        <begin position="1258"/>
        <end position="1268"/>
    </location>
</feature>
<evidence type="ECO:0000256" key="15">
    <source>
        <dbReference type="SAM" id="MobiDB-lite"/>
    </source>
</evidence>
<feature type="compositionally biased region" description="Low complexity" evidence="15">
    <location>
        <begin position="1275"/>
        <end position="1290"/>
    </location>
</feature>
<evidence type="ECO:0000256" key="10">
    <source>
        <dbReference type="ARBA" id="ARBA00022990"/>
    </source>
</evidence>
<feature type="compositionally biased region" description="Basic and acidic residues" evidence="15">
    <location>
        <begin position="1409"/>
        <end position="1423"/>
    </location>
</feature>
<feature type="region of interest" description="Disordered" evidence="15">
    <location>
        <begin position="246"/>
        <end position="360"/>
    </location>
</feature>
<evidence type="ECO:0000256" key="14">
    <source>
        <dbReference type="ARBA" id="ARBA00067320"/>
    </source>
</evidence>
<keyword evidence="6" id="KW-0597">Phosphoprotein</keyword>
<reference evidence="18 19" key="1">
    <citation type="submission" date="2024-09" db="EMBL/GenBank/DDBJ databases">
        <title>Chromosome-scale assembly of Riccia sorocarpa.</title>
        <authorList>
            <person name="Paukszto L."/>
        </authorList>
    </citation>
    <scope>NUCLEOTIDE SEQUENCE [LARGE SCALE GENOMIC DNA]</scope>
    <source>
        <strain evidence="18">LP-2024</strain>
        <tissue evidence="18">Aerial parts of the thallus</tissue>
    </source>
</reference>
<dbReference type="Pfam" id="PF02020">
    <property type="entry name" value="W2"/>
    <property type="match status" value="1"/>
</dbReference>
<keyword evidence="19" id="KW-1185">Reference proteome</keyword>
<feature type="compositionally biased region" description="Polar residues" evidence="15">
    <location>
        <begin position="715"/>
        <end position="728"/>
    </location>
</feature>
<protein>
    <recommendedName>
        <fullName evidence="12">Eukaryotic translation initiation factor 4 gamma 2</fullName>
    </recommendedName>
    <alternativeName>
        <fullName evidence="14">Eukaryotic translation initiation factor 4G</fullName>
    </alternativeName>
</protein>
<comment type="similarity">
    <text evidence="1">Belongs to the eukaryotic initiation factor 4G family.</text>
</comment>
<comment type="function">
    <text evidence="11">Appears to play a role in the switch from cap-dependent to IRES-mediated translation during mitosis, apoptosis and viral infection. Cleaved by some caspases and viral proteases.</text>
</comment>
<feature type="compositionally biased region" description="Low complexity" evidence="15">
    <location>
        <begin position="671"/>
        <end position="688"/>
    </location>
</feature>
<feature type="compositionally biased region" description="Polar residues" evidence="15">
    <location>
        <begin position="1362"/>
        <end position="1374"/>
    </location>
</feature>
<evidence type="ECO:0000256" key="13">
    <source>
        <dbReference type="ARBA" id="ARBA00046720"/>
    </source>
</evidence>
<keyword evidence="5" id="KW-0396">Initiation factor</keyword>
<feature type="compositionally biased region" description="Basic and acidic residues" evidence="15">
    <location>
        <begin position="1547"/>
        <end position="1563"/>
    </location>
</feature>
<keyword evidence="3" id="KW-0678">Repressor</keyword>
<feature type="compositionally biased region" description="Polar residues" evidence="15">
    <location>
        <begin position="1315"/>
        <end position="1332"/>
    </location>
</feature>
<feature type="region of interest" description="Disordered" evidence="15">
    <location>
        <begin position="1"/>
        <end position="225"/>
    </location>
</feature>
<dbReference type="SUPFAM" id="SSF48371">
    <property type="entry name" value="ARM repeat"/>
    <property type="match status" value="3"/>
</dbReference>
<dbReference type="Pfam" id="PF02854">
    <property type="entry name" value="MIF4G"/>
    <property type="match status" value="1"/>
</dbReference>
<sequence length="2594" mass="274813">MSHQQSRGDRSEGQLKKTGRSSGPGHQRSGVPPPAVKGGGAGGPSPSSSAPPPPAVPVGGLQSPSAPASARTTTPSSTSRGGKRANGPVGVTRNASGGAPADYGGNYKAPPYAGPQYQNQPPPPQQQGGWLAAVVRQGMGPPDINQHTPTNVEQPVETKQVAPRMLVSGPGGAPIPTPKQPYGGAPNMAPGTAAKPPQPSSSSANVAGTDSVSPAVSTATSVDTSRVSLQPAFSFQFGSIAPGFTGMQIPARTSSAPPNLDEQKRDQARFEASRGIPASKVPAVPIGPPQSQVGRGSGKAPEPSATLQQNASSQGPASGPPGVQSQQQQPVHPPGIVQQPVQFSQGHPVPHQGNKIPQPAHIPNQVQVSSQQLHMQMAAQAQAQAQAQAHQAQAQAHQAQAQAQAHQAQAQAQAHQAQAQAQAHQAHAQQQALAQQNLPQQALSQQGMVQQGHSQGMKYPQSMMPPPHGPQMISQQMGNPMAGQQVPPRMGHQMGPQMGGAMGGQLPPGITPAQYGPPASNHIPLQPPPSRAVKIVNPETLEELRFEQKKKGDPFSESGPSSSASASGGLPVRVTSNGPPQSRAPVTYNSGPHHTVVSNMNYFQPMQSGYAAPPYFQSVPPPKSGVSAAGGPPTNAPPVRYSYPQPAFMSHPGAIATPVAKVGPPGGLGITITTSDMTPSSPLVVSPIGGPPPPPPQAVVPNNPGLPGRVPPQSQPGSNPTPNSNGRTPISIPGASASGNSSAPVTPVANSVVAFKFGDVDESGSTVPAPTAESLSEVSASNLAASVNTSSSGIADSSNGPHGVQTDGSSSRRDSGSRVSPATTPRPTVSVPVSKSMSGPPASNVVSPKVPSSPVPNFVEKPKGENAKPASITRENSGRKLSKREKAQRNQQQAAAAATSAEVDGDSKGEASATASVSGGNVGAGSEKVSAASPKNSLQRSQSSSGSQTLKPASAGKSEEGRTTPKGPGDLEKRPSGKLSASSSGNLESGSAVQVLTTGEGEDNARKLGSRQSSGKSLTPSRSMEGKDPAPSDSTSVNKASTPSKLGSSSSKSLGGKEAATGQGGEASAKMVSAGKTPASIESQKGGSDVDSAPESTKSESVEAGTATTLPVEVPARVVADVIGEEPFQELKSSAESSREGAKSTASSTQSSEATSSQDDVRNLDNTSVPPPDSTSDPLRSSESVGDALEDGTTSQPASARQQVTEGTEVVSGSAVPPVVEAPASEPSSALAATSSESLRAGEKTNVEAAKEEITASVMDTSGSSTKAVTEAVKGKGVTSGSSSDSSVAAEPKKMKYKPAISVNVDSLPEVTDNYVLSSHPSVEESNVSSLEKVQDGPPSEVFGNVEEQTTREGSENVHNPGPSNALEQESSSGPELRPSNSKKKKRRESIAKADAQGPTADLFTAYKATEEKRSDDQSKKSEVTGTSTPAGDLKKDSSSTSEKLVLKELEDWEDAVELPTPKIAPGSANSVSEFRDASSEAPNPGSGVRKYTRDFLMTQQSLNRELPLEFEMRGDLYEIFYREGTSGDALISPGRSGDRQTGAGRGLDRRPSSVGPEDDRWARPQSTASSPGRGPPDSMGMPGPPGGFRPGGQGRNAGLMGMQPMRPLVPQGIMPPGMGTGLLSGSPLLPNHGIMPPPSGPGRPMNPPGAGSGVDADRWTRAPQKGLIPSPRTQMPAIHKTGNPYQVGRISDEEEQKQRLIKSILNKLTPQNFDKLFAQVKEVHIDSATTLTGVISQIFDKALTEPTFCEMYAKFCVQLAAELPEFVEEEEKITFKRVLLNKCQEEFERGEREQQEAEKTEEEGEVKLTKEEREEKRVKARRRMLGNIRFIGELYKKNMLTERIMHECIKKLLGEYQNPDEEDVEALCKLMSTIGRIIDHQKAKEHIDTYFRRMETLSENYKLSSRLRFMLKDVIDLRRNGWQERRKVEGPQRIDDIHRDARQPAGSGRDRLGPQRMPPGGGRRPGGDFPLRGPPTPIYSAGGGMVGNMPMGGLRAAQPPPGAMRGNYGQDVRMEDRLLMDSRPVPMPLSQRPSDDGPLTLGPQGGLGRGMASRGPPLGPSRSALADVPMSFGEGRRPGMGHMPGYGGGMLPDRGPYGGREDSMSMRGAGAERPLGADRPLLERPMGPERLGPPGRDIRGPDRLDRLSSDRLASERLASERLPSDRFASDRLPERPRTPYGGSGSMRPVTPPGPVPPRHSPAIPVALSEDELRKKSLTAIEEFYSARDFREATLCVEDLKSSWFHPVMVSVWVSDALEKKDMQRELLIELIVYLRNKTGEPPLVTSDHIVKGFQMVLSTLEDITVDVPRAPEYVAGMFAKLIAAEIMSLPQVGTLLREGGMDPGSLLDSGDALIIVGSVLDAFRKEKVEKGEKGEDDMIKLYRNSGLRLEDFIRPPDKKNTRYFESFLERKKLQCLYPMILLESYLRDAMEKDEPVREVIAWVEKNVDQASWSDPAFLRLIMKQVLRRSVPLENNKLAPHFDEIIQSKFNKYADLLKRFASTKRGIPLKTSEANQKQYIVAVQLFANELGHPPGLVAALFHALYTEEVITERVFHQWQDDVKDLTPGRAEAKKDTLKWFQWLEEPPEDAGEED</sequence>
<evidence type="ECO:0000256" key="2">
    <source>
        <dbReference type="ARBA" id="ARBA00022481"/>
    </source>
</evidence>
<feature type="compositionally biased region" description="Basic and acidic residues" evidence="15">
    <location>
        <begin position="957"/>
        <end position="975"/>
    </location>
</feature>
<dbReference type="InterPro" id="IPR016024">
    <property type="entry name" value="ARM-type_fold"/>
</dbReference>
<keyword evidence="7" id="KW-0832">Ubl conjugation</keyword>
<comment type="caution">
    <text evidence="18">The sequence shown here is derived from an EMBL/GenBank/DDBJ whole genome shotgun (WGS) entry which is preliminary data.</text>
</comment>
<accession>A0ABD3GZ57</accession>
<feature type="region of interest" description="Disordered" evidence="15">
    <location>
        <begin position="1790"/>
        <end position="1809"/>
    </location>
</feature>
<feature type="compositionally biased region" description="Polar residues" evidence="15">
    <location>
        <begin position="820"/>
        <end position="837"/>
    </location>
</feature>
<evidence type="ECO:0000256" key="4">
    <source>
        <dbReference type="ARBA" id="ARBA00022499"/>
    </source>
</evidence>
<feature type="compositionally biased region" description="Low complexity" evidence="15">
    <location>
        <begin position="397"/>
        <end position="446"/>
    </location>
</feature>
<feature type="compositionally biased region" description="Low complexity" evidence="15">
    <location>
        <begin position="57"/>
        <end position="80"/>
    </location>
</feature>
<dbReference type="FunFam" id="1.25.40.180:FF:000024">
    <property type="entry name" value="Eukaryotic translation initiation factor 4G"/>
    <property type="match status" value="1"/>
</dbReference>
<evidence type="ECO:0000256" key="5">
    <source>
        <dbReference type="ARBA" id="ARBA00022540"/>
    </source>
</evidence>
<feature type="compositionally biased region" description="Basic and acidic residues" evidence="15">
    <location>
        <begin position="261"/>
        <end position="272"/>
    </location>
</feature>
<feature type="compositionally biased region" description="Low complexity" evidence="15">
    <location>
        <begin position="556"/>
        <end position="569"/>
    </location>
</feature>
<feature type="region of interest" description="Disordered" evidence="15">
    <location>
        <begin position="760"/>
        <end position="1114"/>
    </location>
</feature>
<dbReference type="Proteomes" id="UP001633002">
    <property type="component" value="Unassembled WGS sequence"/>
</dbReference>
<keyword evidence="4" id="KW-1017">Isopeptide bond</keyword>
<keyword evidence="8" id="KW-0810">Translation regulation</keyword>
<feature type="region of interest" description="Disordered" evidence="15">
    <location>
        <begin position="397"/>
        <end position="460"/>
    </location>
</feature>
<feature type="compositionally biased region" description="Basic and acidic residues" evidence="15">
    <location>
        <begin position="1"/>
        <end position="15"/>
    </location>
</feature>
<feature type="compositionally biased region" description="Polar residues" evidence="15">
    <location>
        <begin position="1010"/>
        <end position="1022"/>
    </location>
</feature>
<evidence type="ECO:0000256" key="7">
    <source>
        <dbReference type="ARBA" id="ARBA00022843"/>
    </source>
</evidence>
<evidence type="ECO:0000256" key="1">
    <source>
        <dbReference type="ARBA" id="ARBA00005775"/>
    </source>
</evidence>
<dbReference type="GO" id="GO:0006417">
    <property type="term" value="P:regulation of translation"/>
    <property type="evidence" value="ECO:0007669"/>
    <property type="project" value="UniProtKB-KW"/>
</dbReference>
<feature type="domain" description="MI" evidence="17">
    <location>
        <begin position="2212"/>
        <end position="2338"/>
    </location>
</feature>
<feature type="compositionally biased region" description="Low complexity" evidence="15">
    <location>
        <begin position="840"/>
        <end position="856"/>
    </location>
</feature>
<evidence type="ECO:0000256" key="6">
    <source>
        <dbReference type="ARBA" id="ARBA00022553"/>
    </source>
</evidence>
<feature type="compositionally biased region" description="Low complexity" evidence="15">
    <location>
        <begin position="311"/>
        <end position="330"/>
    </location>
</feature>
<feature type="region of interest" description="Disordered" evidence="15">
    <location>
        <begin position="511"/>
        <end position="531"/>
    </location>
</feature>
<dbReference type="SMART" id="SM00543">
    <property type="entry name" value="MIF4G"/>
    <property type="match status" value="1"/>
</dbReference>
<comment type="subunit">
    <text evidence="13">Interacts with the serine/threonine protein kinases MKNK1 and MKNK2. Binds EIF4A and EIF3. Interacts with MIF4GD. Interacts with DAZAP2.</text>
</comment>
<feature type="compositionally biased region" description="Basic and acidic residues" evidence="15">
    <location>
        <begin position="1240"/>
        <end position="1254"/>
    </location>
</feature>
<dbReference type="InterPro" id="IPR003891">
    <property type="entry name" value="Initiation_fac_eIF4g_MI"/>
</dbReference>
<evidence type="ECO:0000256" key="8">
    <source>
        <dbReference type="ARBA" id="ARBA00022845"/>
    </source>
</evidence>
<dbReference type="InterPro" id="IPR003307">
    <property type="entry name" value="W2_domain"/>
</dbReference>
<feature type="region of interest" description="Disordered" evidence="15">
    <location>
        <begin position="671"/>
        <end position="745"/>
    </location>
</feature>
<feature type="compositionally biased region" description="Low complexity" evidence="15">
    <location>
        <begin position="1209"/>
        <end position="1238"/>
    </location>
</feature>
<gene>
    <name evidence="18" type="ORF">R1sor_001631</name>
</gene>
<feature type="compositionally biased region" description="Low complexity" evidence="15">
    <location>
        <begin position="730"/>
        <end position="744"/>
    </location>
</feature>
<feature type="region of interest" description="Disordered" evidence="15">
    <location>
        <begin position="1667"/>
        <end position="1686"/>
    </location>
</feature>
<evidence type="ECO:0000259" key="17">
    <source>
        <dbReference type="PROSITE" id="PS51366"/>
    </source>
</evidence>
<evidence type="ECO:0000256" key="11">
    <source>
        <dbReference type="ARBA" id="ARBA00037759"/>
    </source>
</evidence>
<feature type="region of interest" description="Disordered" evidence="15">
    <location>
        <begin position="1528"/>
        <end position="1605"/>
    </location>
</feature>
<feature type="region of interest" description="Disordered" evidence="15">
    <location>
        <begin position="1926"/>
        <end position="1976"/>
    </location>
</feature>
<evidence type="ECO:0000313" key="19">
    <source>
        <dbReference type="Proteomes" id="UP001633002"/>
    </source>
</evidence>
<dbReference type="SMART" id="SM00515">
    <property type="entry name" value="eIF5C"/>
    <property type="match status" value="1"/>
</dbReference>
<organism evidence="18 19">
    <name type="scientific">Riccia sorocarpa</name>
    <dbReference type="NCBI Taxonomy" id="122646"/>
    <lineage>
        <taxon>Eukaryota</taxon>
        <taxon>Viridiplantae</taxon>
        <taxon>Streptophyta</taxon>
        <taxon>Embryophyta</taxon>
        <taxon>Marchantiophyta</taxon>
        <taxon>Marchantiopsida</taxon>
        <taxon>Marchantiidae</taxon>
        <taxon>Marchantiales</taxon>
        <taxon>Ricciaceae</taxon>
        <taxon>Riccia</taxon>
    </lineage>
</organism>
<dbReference type="CDD" id="cd11559">
    <property type="entry name" value="W2_eIF4G1_like"/>
    <property type="match status" value="1"/>
</dbReference>
<dbReference type="SMART" id="SM00544">
    <property type="entry name" value="MA3"/>
    <property type="match status" value="1"/>
</dbReference>
<dbReference type="FunFam" id="1.25.40.180:FF:000034">
    <property type="entry name" value="Eukaryotic translation initiation factor 4G"/>
    <property type="match status" value="1"/>
</dbReference>
<feature type="compositionally biased region" description="Low complexity" evidence="15">
    <location>
        <begin position="979"/>
        <end position="992"/>
    </location>
</feature>
<feature type="region of interest" description="Disordered" evidence="15">
    <location>
        <begin position="1129"/>
        <end position="1493"/>
    </location>
</feature>
<evidence type="ECO:0000259" key="16">
    <source>
        <dbReference type="PROSITE" id="PS51363"/>
    </source>
</evidence>
<feature type="compositionally biased region" description="Low complexity" evidence="15">
    <location>
        <begin position="109"/>
        <end position="119"/>
    </location>
</feature>
<feature type="compositionally biased region" description="Pro residues" evidence="15">
    <location>
        <begin position="689"/>
        <end position="698"/>
    </location>
</feature>
<feature type="compositionally biased region" description="Basic and acidic residues" evidence="15">
    <location>
        <begin position="1926"/>
        <end position="1954"/>
    </location>
</feature>
<feature type="compositionally biased region" description="Low complexity" evidence="15">
    <location>
        <begin position="889"/>
        <end position="901"/>
    </location>
</feature>
<feature type="compositionally biased region" description="Basic and acidic residues" evidence="15">
    <location>
        <begin position="2137"/>
        <end position="2178"/>
    </location>
</feature>
<dbReference type="PROSITE" id="PS51366">
    <property type="entry name" value="MI"/>
    <property type="match status" value="1"/>
</dbReference>
<dbReference type="Gene3D" id="1.25.40.180">
    <property type="match status" value="3"/>
</dbReference>
<dbReference type="PANTHER" id="PTHR23253">
    <property type="entry name" value="EUKARYOTIC TRANSLATION INITIATION FACTOR 4 GAMMA"/>
    <property type="match status" value="1"/>
</dbReference>
<evidence type="ECO:0000256" key="12">
    <source>
        <dbReference type="ARBA" id="ARBA00040449"/>
    </source>
</evidence>
<proteinExistence type="inferred from homology"/>
<feature type="region of interest" description="Disordered" evidence="15">
    <location>
        <begin position="2026"/>
        <end position="2064"/>
    </location>
</feature>
<name>A0ABD3GZ57_9MARC</name>
<dbReference type="InterPro" id="IPR003890">
    <property type="entry name" value="MIF4G-like_typ-3"/>
</dbReference>
<keyword evidence="2" id="KW-0488">Methylation</keyword>
<feature type="compositionally biased region" description="Basic and acidic residues" evidence="15">
    <location>
        <begin position="1790"/>
        <end position="1799"/>
    </location>
</feature>
<dbReference type="PROSITE" id="PS51363">
    <property type="entry name" value="W2"/>
    <property type="match status" value="1"/>
</dbReference>
<dbReference type="EMBL" id="JBJQOH010000006">
    <property type="protein sequence ID" value="KAL3683609.1"/>
    <property type="molecule type" value="Genomic_DNA"/>
</dbReference>
<dbReference type="PANTHER" id="PTHR23253:SF9">
    <property type="entry name" value="EUKARYOTIC TRANSLATION INITIATION FACTOR 4 GAMMA 2"/>
    <property type="match status" value="1"/>
</dbReference>
<feature type="compositionally biased region" description="Polar residues" evidence="15">
    <location>
        <begin position="763"/>
        <end position="800"/>
    </location>
</feature>
<feature type="compositionally biased region" description="Low complexity" evidence="15">
    <location>
        <begin position="1044"/>
        <end position="1057"/>
    </location>
</feature>
<feature type="region of interest" description="Disordered" evidence="15">
    <location>
        <begin position="2087"/>
        <end position="2201"/>
    </location>
</feature>
<feature type="compositionally biased region" description="Low complexity" evidence="15">
    <location>
        <begin position="200"/>
        <end position="225"/>
    </location>
</feature>
<feature type="region of interest" description="Disordered" evidence="15">
    <location>
        <begin position="547"/>
        <end position="592"/>
    </location>
</feature>
<evidence type="ECO:0000256" key="3">
    <source>
        <dbReference type="ARBA" id="ARBA00022491"/>
    </source>
</evidence>
<keyword evidence="9" id="KW-0648">Protein biosynthesis</keyword>
<evidence type="ECO:0000256" key="9">
    <source>
        <dbReference type="ARBA" id="ARBA00022917"/>
    </source>
</evidence>
<feature type="compositionally biased region" description="Polar residues" evidence="15">
    <location>
        <begin position="1192"/>
        <end position="1206"/>
    </location>
</feature>
<feature type="compositionally biased region" description="Pro residues" evidence="15">
    <location>
        <begin position="2190"/>
        <end position="2200"/>
    </location>
</feature>
<dbReference type="Pfam" id="PF02847">
    <property type="entry name" value="MA3"/>
    <property type="match status" value="1"/>
</dbReference>
<keyword evidence="10" id="KW-0007">Acetylation</keyword>